<dbReference type="RefSeq" id="WP_005424970.1">
    <property type="nucleotide sequence ID" value="NZ_CABHNB010000038.1"/>
</dbReference>
<reference evidence="15 30" key="3">
    <citation type="journal article" date="2019" name="Science, e1252229">
        <title>Invertible promoters mediate bacterial phase variation, antibiotic resistance, and host adaptation in the gut.</title>
        <authorList>
            <person name="Jiang X."/>
            <person name="Hall A.B."/>
            <person name="Arthur T.D."/>
            <person name="Plichta D.R."/>
            <person name="Covington C.T."/>
            <person name="Poyet M."/>
            <person name="Crothers J."/>
            <person name="Moses P.L."/>
            <person name="Tolonen A.C."/>
            <person name="Vlamakis H."/>
            <person name="Alm E.J."/>
            <person name="Xavier R.J."/>
        </authorList>
    </citation>
    <scope>NUCLEOTIDE SEQUENCE [LARGE SCALE GENOMIC DNA]</scope>
    <source>
        <strain evidence="15">Af_0058</strain>
        <strain evidence="30">af_0058</strain>
    </source>
</reference>
<dbReference type="EMBL" id="QRVV01000020">
    <property type="protein sequence ID" value="RGS73851.1"/>
    <property type="molecule type" value="Genomic_DNA"/>
</dbReference>
<name>A0A174C3E3_9FIRM</name>
<dbReference type="EMBL" id="QSUZ01000012">
    <property type="protein sequence ID" value="RGN87211.1"/>
    <property type="molecule type" value="Genomic_DNA"/>
</dbReference>
<dbReference type="EMBL" id="QRHZ01000006">
    <property type="protein sequence ID" value="RHG16475.1"/>
    <property type="molecule type" value="Genomic_DNA"/>
</dbReference>
<evidence type="ECO:0000313" key="16">
    <source>
        <dbReference type="EMBL" id="VUX16593.1"/>
    </source>
</evidence>
<evidence type="ECO:0000313" key="12">
    <source>
        <dbReference type="EMBL" id="RHH17362.1"/>
    </source>
</evidence>
<dbReference type="AlphaFoldDB" id="A0A174C3E3"/>
<sequence length="365" mass="41030">MSKFLKFIVHFFVICTIVCVLGLALPPFFGVRTVIMDSSDKATNLPVGSVTYAIPVKTEDVAAGTPILVQEDGKSYRYNLVSVNRENNTGTVIDTTTSAQQNITVSVKNWVPKIVVTIPFVGYLLVATESIEGLIILGLVILFLIILYVIAELWKKEPEDEYEDLQGDTRHVKTSKELKMEEKARARKMKEEDNELLYGEKEKKKRAKKEEKIKRKKIRTGGFVDEIYEDDLDEEAQEQEPTVRPTQNVQAATSEAHELLKKEIAAATADDSQELPDDYFDAPGNLTERISLLESDLAETEPEDEEEEVEIKKLAIPRRSAAQLANKARKAGDTPDIVRDSITKVTLFDYSDIIAGEDDEEEDNE</sequence>
<dbReference type="EMBL" id="QRSS01000004">
    <property type="protein sequence ID" value="RGQ06413.1"/>
    <property type="molecule type" value="Genomic_DNA"/>
</dbReference>
<dbReference type="Proteomes" id="UP000284024">
    <property type="component" value="Unassembled WGS sequence"/>
</dbReference>
<evidence type="ECO:0000313" key="10">
    <source>
        <dbReference type="EMBL" id="RHE74395.1"/>
    </source>
</evidence>
<evidence type="ECO:0000313" key="4">
    <source>
        <dbReference type="EMBL" id="RGN87211.1"/>
    </source>
</evidence>
<evidence type="ECO:0000313" key="2">
    <source>
        <dbReference type="EMBL" id="CUO07473.1"/>
    </source>
</evidence>
<evidence type="ECO:0000313" key="8">
    <source>
        <dbReference type="EMBL" id="RHC09148.1"/>
    </source>
</evidence>
<dbReference type="Proteomes" id="UP000095409">
    <property type="component" value="Unassembled WGS sequence"/>
</dbReference>
<evidence type="ECO:0000313" key="9">
    <source>
        <dbReference type="EMBL" id="RHE12592.1"/>
    </source>
</evidence>
<keyword evidence="31" id="KW-1185">Reference proteome</keyword>
<gene>
    <name evidence="14" type="ORF">DW021_08330</name>
    <name evidence="13" type="ORF">DW040_15345</name>
    <name evidence="12" type="ORF">DW222_11870</name>
    <name evidence="11" type="ORF">DW272_12600</name>
    <name evidence="10" type="ORF">DW723_10235</name>
    <name evidence="9" type="ORF">DW767_09600</name>
    <name evidence="8" type="ORF">DW859_03980</name>
    <name evidence="7" type="ORF">DWW07_09765</name>
    <name evidence="6" type="ORF">DWX77_08820</name>
    <name evidence="5" type="ORF">DWZ12_04285</name>
    <name evidence="4" type="ORF">DXB38_10005</name>
    <name evidence="3" type="ORF">DXB81_12170</name>
    <name evidence="15" type="ORF">EAI82_12695</name>
    <name evidence="2" type="ORF">ERS852394_01432</name>
    <name evidence="16" type="ORF">ROSSTS7063_02624</name>
</gene>
<evidence type="ECO:0000313" key="3">
    <source>
        <dbReference type="EMBL" id="RGN03893.1"/>
    </source>
</evidence>
<evidence type="ECO:0000313" key="20">
    <source>
        <dbReference type="Proteomes" id="UP000265808"/>
    </source>
</evidence>
<dbReference type="EMBL" id="QSUB01000005">
    <property type="protein sequence ID" value="RGN03893.1"/>
    <property type="molecule type" value="Genomic_DNA"/>
</dbReference>
<evidence type="ECO:0000313" key="5">
    <source>
        <dbReference type="EMBL" id="RGQ06413.1"/>
    </source>
</evidence>
<evidence type="ECO:0000313" key="24">
    <source>
        <dbReference type="Proteomes" id="UP000284024"/>
    </source>
</evidence>
<dbReference type="Proteomes" id="UP000293506">
    <property type="component" value="Unassembled WGS sequence"/>
</dbReference>
<dbReference type="EMBL" id="QROS01000005">
    <property type="protein sequence ID" value="RHL47678.1"/>
    <property type="molecule type" value="Genomic_DNA"/>
</dbReference>
<dbReference type="Proteomes" id="UP000261222">
    <property type="component" value="Unassembled WGS sequence"/>
</dbReference>
<dbReference type="EMBL" id="QROE01000008">
    <property type="protein sequence ID" value="RHK92814.1"/>
    <property type="molecule type" value="Genomic_DNA"/>
</dbReference>
<evidence type="ECO:0000313" key="15">
    <source>
        <dbReference type="EMBL" id="RYT64892.1"/>
    </source>
</evidence>
<reference evidence="18 19" key="2">
    <citation type="submission" date="2018-08" db="EMBL/GenBank/DDBJ databases">
        <title>A genome reference for cultivated species of the human gut microbiota.</title>
        <authorList>
            <person name="Zou Y."/>
            <person name="Xue W."/>
            <person name="Luo G."/>
        </authorList>
    </citation>
    <scope>NUCLEOTIDE SEQUENCE [LARGE SCALE GENOMIC DNA]</scope>
    <source>
        <strain evidence="7 21">AF14-23</strain>
        <strain evidence="6 26">AF21-24</strain>
        <strain evidence="5 22">AF29-2BH</strain>
        <strain evidence="14 29">AF37-6AC</strain>
        <strain evidence="13 27">AF39-4</strain>
        <strain evidence="12 24">AM18-2AC</strain>
        <strain evidence="11 25">AM22-9LB</strain>
        <strain evidence="10 23">AM27-32LB</strain>
        <strain evidence="9 28">AM29-25AC</strain>
        <strain evidence="8 20">AM37-4AC</strain>
        <strain evidence="4 18">OM03-6</strain>
        <strain evidence="3 19">OM06-11AA</strain>
    </source>
</reference>
<evidence type="ECO:0000313" key="27">
    <source>
        <dbReference type="Proteomes" id="UP000284267"/>
    </source>
</evidence>
<keyword evidence="1" id="KW-0472">Membrane</keyword>
<evidence type="ECO:0000313" key="11">
    <source>
        <dbReference type="EMBL" id="RHG16475.1"/>
    </source>
</evidence>
<evidence type="ECO:0000313" key="14">
    <source>
        <dbReference type="EMBL" id="RHL47678.1"/>
    </source>
</evidence>
<dbReference type="Proteomes" id="UP000284644">
    <property type="component" value="Unassembled WGS sequence"/>
</dbReference>
<dbReference type="EMBL" id="QSKO01000013">
    <property type="protein sequence ID" value="RHE74395.1"/>
    <property type="molecule type" value="Genomic_DNA"/>
</dbReference>
<dbReference type="Proteomes" id="UP000265808">
    <property type="component" value="Unassembled WGS sequence"/>
</dbReference>
<dbReference type="EMBL" id="QSJW01000005">
    <property type="protein sequence ID" value="RHE12592.1"/>
    <property type="molecule type" value="Genomic_DNA"/>
</dbReference>
<reference evidence="2 17" key="1">
    <citation type="submission" date="2015-09" db="EMBL/GenBank/DDBJ databases">
        <authorList>
            <consortium name="Pathogen Informatics"/>
        </authorList>
    </citation>
    <scope>NUCLEOTIDE SEQUENCE [LARGE SCALE GENOMIC DNA]</scope>
    <source>
        <strain evidence="2 17">2789STDY5608837</strain>
    </source>
</reference>
<evidence type="ECO:0000313" key="29">
    <source>
        <dbReference type="Proteomes" id="UP000285897"/>
    </source>
</evidence>
<evidence type="ECO:0000313" key="13">
    <source>
        <dbReference type="EMBL" id="RHK92814.1"/>
    </source>
</evidence>
<dbReference type="GeneID" id="79804927"/>
<dbReference type="Proteomes" id="UP000409147">
    <property type="component" value="Unassembled WGS sequence"/>
</dbReference>
<dbReference type="EMBL" id="CYZD01000005">
    <property type="protein sequence ID" value="CUO07473.1"/>
    <property type="molecule type" value="Genomic_DNA"/>
</dbReference>
<evidence type="ECO:0000313" key="26">
    <source>
        <dbReference type="Proteomes" id="UP000284242"/>
    </source>
</evidence>
<evidence type="ECO:0000256" key="1">
    <source>
        <dbReference type="SAM" id="Phobius"/>
    </source>
</evidence>
<evidence type="ECO:0000313" key="31">
    <source>
        <dbReference type="Proteomes" id="UP000409147"/>
    </source>
</evidence>
<evidence type="ECO:0000313" key="19">
    <source>
        <dbReference type="Proteomes" id="UP000261222"/>
    </source>
</evidence>
<dbReference type="Proteomes" id="UP000265828">
    <property type="component" value="Unassembled WGS sequence"/>
</dbReference>
<dbReference type="EMBL" id="QSHL01000002">
    <property type="protein sequence ID" value="RHC09148.1"/>
    <property type="molecule type" value="Genomic_DNA"/>
</dbReference>
<dbReference type="EMBL" id="RCXQ01000013">
    <property type="protein sequence ID" value="RYT64892.1"/>
    <property type="molecule type" value="Genomic_DNA"/>
</dbReference>
<evidence type="ECO:0000313" key="18">
    <source>
        <dbReference type="Proteomes" id="UP000261105"/>
    </source>
</evidence>
<dbReference type="Proteomes" id="UP000284242">
    <property type="component" value="Unassembled WGS sequence"/>
</dbReference>
<dbReference type="Proteomes" id="UP000261105">
    <property type="component" value="Unassembled WGS sequence"/>
</dbReference>
<evidence type="ECO:0000313" key="28">
    <source>
        <dbReference type="Proteomes" id="UP000284644"/>
    </source>
</evidence>
<accession>A0A174C3E3</accession>
<evidence type="ECO:0000313" key="23">
    <source>
        <dbReference type="Proteomes" id="UP000283928"/>
    </source>
</evidence>
<protein>
    <recommendedName>
        <fullName evidence="32">Signal peptidase I</fullName>
    </recommendedName>
</protein>
<evidence type="ECO:0000313" key="22">
    <source>
        <dbReference type="Proteomes" id="UP000283585"/>
    </source>
</evidence>
<evidence type="ECO:0000313" key="21">
    <source>
        <dbReference type="Proteomes" id="UP000265828"/>
    </source>
</evidence>
<evidence type="ECO:0000313" key="25">
    <source>
        <dbReference type="Proteomes" id="UP000284220"/>
    </source>
</evidence>
<proteinExistence type="predicted"/>
<dbReference type="Proteomes" id="UP000285897">
    <property type="component" value="Unassembled WGS sequence"/>
</dbReference>
<dbReference type="Proteomes" id="UP000284220">
    <property type="component" value="Unassembled WGS sequence"/>
</dbReference>
<feature type="transmembrane region" description="Helical" evidence="1">
    <location>
        <begin position="110"/>
        <end position="127"/>
    </location>
</feature>
<evidence type="ECO:0000313" key="6">
    <source>
        <dbReference type="EMBL" id="RGS73851.1"/>
    </source>
</evidence>
<evidence type="ECO:0000313" key="30">
    <source>
        <dbReference type="Proteomes" id="UP000293506"/>
    </source>
</evidence>
<dbReference type="EMBL" id="QRJH01000006">
    <property type="protein sequence ID" value="RHH17362.1"/>
    <property type="molecule type" value="Genomic_DNA"/>
</dbReference>
<evidence type="ECO:0000313" key="17">
    <source>
        <dbReference type="Proteomes" id="UP000095409"/>
    </source>
</evidence>
<dbReference type="EMBL" id="QRZI01000006">
    <property type="protein sequence ID" value="RGV63396.1"/>
    <property type="molecule type" value="Genomic_DNA"/>
</dbReference>
<dbReference type="Proteomes" id="UP000283585">
    <property type="component" value="Unassembled WGS sequence"/>
</dbReference>
<organism evidence="2 17">
    <name type="scientific">Blautia obeum</name>
    <dbReference type="NCBI Taxonomy" id="40520"/>
    <lineage>
        <taxon>Bacteria</taxon>
        <taxon>Bacillati</taxon>
        <taxon>Bacillota</taxon>
        <taxon>Clostridia</taxon>
        <taxon>Lachnospirales</taxon>
        <taxon>Lachnospiraceae</taxon>
        <taxon>Blautia</taxon>
    </lineage>
</organism>
<feature type="transmembrane region" description="Helical" evidence="1">
    <location>
        <begin position="7"/>
        <end position="29"/>
    </location>
</feature>
<dbReference type="Proteomes" id="UP000284267">
    <property type="component" value="Unassembled WGS sequence"/>
</dbReference>
<dbReference type="EMBL" id="CABHNB010000038">
    <property type="protein sequence ID" value="VUX16593.1"/>
    <property type="molecule type" value="Genomic_DNA"/>
</dbReference>
<evidence type="ECO:0008006" key="32">
    <source>
        <dbReference type="Google" id="ProtNLM"/>
    </source>
</evidence>
<feature type="transmembrane region" description="Helical" evidence="1">
    <location>
        <begin position="134"/>
        <end position="154"/>
    </location>
</feature>
<keyword evidence="1" id="KW-0812">Transmembrane</keyword>
<reference evidence="16 31" key="4">
    <citation type="submission" date="2019-07" db="EMBL/GenBank/DDBJ databases">
        <authorList>
            <person name="Hibberd C M."/>
            <person name="Gehrig L. J."/>
            <person name="Chang H.-W."/>
            <person name="Venkatesh S."/>
        </authorList>
    </citation>
    <scope>NUCLEOTIDE SEQUENCE [LARGE SCALE GENOMIC DNA]</scope>
    <source>
        <strain evidence="16">Ruminococcus_obeum_SSTS_Bg7063</strain>
    </source>
</reference>
<keyword evidence="1" id="KW-1133">Transmembrane helix</keyword>
<dbReference type="Proteomes" id="UP000283928">
    <property type="component" value="Unassembled WGS sequence"/>
</dbReference>
<evidence type="ECO:0000313" key="7">
    <source>
        <dbReference type="EMBL" id="RGV63396.1"/>
    </source>
</evidence>